<dbReference type="EnsemblMetazoa" id="PPAI001003-RA">
    <property type="protein sequence ID" value="PPAI001003-PA"/>
    <property type="gene ID" value="PPAI001003"/>
</dbReference>
<dbReference type="RefSeq" id="XP_055703423.1">
    <property type="nucleotide sequence ID" value="XM_055847448.1"/>
</dbReference>
<name>A0A1B0D0X9_PHLPP</name>
<dbReference type="PANTHER" id="PTHR20987">
    <property type="entry name" value="CHITIN-BINDING TYPE-2 DOMAIN-CONTAINING PROTEIN-RELATED"/>
    <property type="match status" value="1"/>
</dbReference>
<accession>A0A1B0D0X9</accession>
<dbReference type="AlphaFoldDB" id="A0A1B0D0X9"/>
<organism evidence="1 2">
    <name type="scientific">Phlebotomus papatasi</name>
    <name type="common">Sandfly</name>
    <dbReference type="NCBI Taxonomy" id="29031"/>
    <lineage>
        <taxon>Eukaryota</taxon>
        <taxon>Metazoa</taxon>
        <taxon>Ecdysozoa</taxon>
        <taxon>Arthropoda</taxon>
        <taxon>Hexapoda</taxon>
        <taxon>Insecta</taxon>
        <taxon>Pterygota</taxon>
        <taxon>Neoptera</taxon>
        <taxon>Endopterygota</taxon>
        <taxon>Diptera</taxon>
        <taxon>Nematocera</taxon>
        <taxon>Psychodoidea</taxon>
        <taxon>Psychodidae</taxon>
        <taxon>Phlebotomus</taxon>
        <taxon>Phlebotomus</taxon>
    </lineage>
</organism>
<dbReference type="VEuPathDB" id="VectorBase:PPAPM1_001916"/>
<keyword evidence="2" id="KW-1185">Reference proteome</keyword>
<dbReference type="KEGG" id="ppap:129801949"/>
<reference evidence="1" key="1">
    <citation type="submission" date="2022-08" db="UniProtKB">
        <authorList>
            <consortium name="EnsemblMetazoa"/>
        </authorList>
    </citation>
    <scope>IDENTIFICATION</scope>
    <source>
        <strain evidence="1">Israel</strain>
    </source>
</reference>
<dbReference type="EMBL" id="AJVK01010115">
    <property type="status" value="NOT_ANNOTATED_CDS"/>
    <property type="molecule type" value="Genomic_DNA"/>
</dbReference>
<dbReference type="VEuPathDB" id="VectorBase:PPAI001003"/>
<protein>
    <submittedName>
        <fullName evidence="1">Uncharacterized protein</fullName>
    </submittedName>
</protein>
<dbReference type="OrthoDB" id="7880675at2759"/>
<sequence length="105" mass="12000">MKIVAALLLCALVVLAVAVDDESLRDHTNGQPGCRTQEELDRRFWRNNFDPTRFWECTTLNQAASAVTCEEHTGQVGLAWFDERQECVDWSEWQHTMPVAPPSRP</sequence>
<dbReference type="PANTHER" id="PTHR20987:SF0">
    <property type="entry name" value="CHITIN-BINDING TYPE-2 DOMAIN-CONTAINING PROTEIN-RELATED"/>
    <property type="match status" value="1"/>
</dbReference>
<dbReference type="GeneID" id="129801949"/>
<proteinExistence type="predicted"/>
<dbReference type="Proteomes" id="UP000092462">
    <property type="component" value="Unassembled WGS sequence"/>
</dbReference>
<evidence type="ECO:0000313" key="1">
    <source>
        <dbReference type="EnsemblMetazoa" id="PPAI001003-PA"/>
    </source>
</evidence>
<evidence type="ECO:0000313" key="2">
    <source>
        <dbReference type="Proteomes" id="UP000092462"/>
    </source>
</evidence>